<dbReference type="GO" id="GO:0016787">
    <property type="term" value="F:hydrolase activity"/>
    <property type="evidence" value="ECO:0007669"/>
    <property type="project" value="UniProtKB-KW"/>
</dbReference>
<comment type="caution">
    <text evidence="5">The sequence shown here is derived from an EMBL/GenBank/DDBJ whole genome shotgun (WGS) entry which is preliminary data.</text>
</comment>
<dbReference type="SFLD" id="SFLDS00003">
    <property type="entry name" value="Haloacid_Dehalogenase"/>
    <property type="match status" value="1"/>
</dbReference>
<organism evidence="5 6">
    <name type="scientific">Mesorhizobium liriopis</name>
    <dbReference type="NCBI Taxonomy" id="2953882"/>
    <lineage>
        <taxon>Bacteria</taxon>
        <taxon>Pseudomonadati</taxon>
        <taxon>Pseudomonadota</taxon>
        <taxon>Alphaproteobacteria</taxon>
        <taxon>Hyphomicrobiales</taxon>
        <taxon>Phyllobacteriaceae</taxon>
        <taxon>Mesorhizobium</taxon>
    </lineage>
</organism>
<sequence>MGKIKAVLFDKDGTLIDFQKTWFAVGDAMALAAANGDRAEADRLLEQGGYDFTAARFKPDSVFAAGTNAEIVALWYPELSDAEQAERAKAYDAFTAVEGAKRAVPLPGLEAAIRALHARGLRLGVATNDSEEGARLTLEALGLSPFFDAAYGYDSVPNPKPAPDPLYAFAKVVGCEPQEIAMVGDNNHDLVMAKAGGAGLAVGVLSGTGTREILSPLADVILDSVAELPDLLAKA</sequence>
<dbReference type="EC" id="3.1.3.18" evidence="4"/>
<evidence type="ECO:0000256" key="3">
    <source>
        <dbReference type="ARBA" id="ARBA00006171"/>
    </source>
</evidence>
<dbReference type="Pfam" id="PF00702">
    <property type="entry name" value="Hydrolase"/>
    <property type="match status" value="1"/>
</dbReference>
<evidence type="ECO:0000256" key="1">
    <source>
        <dbReference type="ARBA" id="ARBA00000830"/>
    </source>
</evidence>
<dbReference type="InterPro" id="IPR036412">
    <property type="entry name" value="HAD-like_sf"/>
</dbReference>
<keyword evidence="6" id="KW-1185">Reference proteome</keyword>
<protein>
    <recommendedName>
        <fullName evidence="4">phosphoglycolate phosphatase</fullName>
        <ecNumber evidence="4">3.1.3.18</ecNumber>
    </recommendedName>
</protein>
<dbReference type="InterPro" id="IPR023198">
    <property type="entry name" value="PGP-like_dom2"/>
</dbReference>
<dbReference type="PRINTS" id="PR00413">
    <property type="entry name" value="HADHALOGNASE"/>
</dbReference>
<comment type="similarity">
    <text evidence="3">Belongs to the HAD-like hydrolase superfamily. CbbY/CbbZ/Gph/YieH family.</text>
</comment>
<keyword evidence="5" id="KW-0378">Hydrolase</keyword>
<evidence type="ECO:0000313" key="5">
    <source>
        <dbReference type="EMBL" id="MCO6048279.1"/>
    </source>
</evidence>
<evidence type="ECO:0000313" key="6">
    <source>
        <dbReference type="Proteomes" id="UP001205906"/>
    </source>
</evidence>
<dbReference type="SUPFAM" id="SSF56784">
    <property type="entry name" value="HAD-like"/>
    <property type="match status" value="1"/>
</dbReference>
<dbReference type="SFLD" id="SFLDG01129">
    <property type="entry name" value="C1.5:_HAD__Beta-PGM__Phosphata"/>
    <property type="match status" value="1"/>
</dbReference>
<dbReference type="InterPro" id="IPR023214">
    <property type="entry name" value="HAD_sf"/>
</dbReference>
<accession>A0ABT1C0C0</accession>
<dbReference type="Gene3D" id="3.40.50.1000">
    <property type="entry name" value="HAD superfamily/HAD-like"/>
    <property type="match status" value="1"/>
</dbReference>
<dbReference type="NCBIfam" id="TIGR01509">
    <property type="entry name" value="HAD-SF-IA-v3"/>
    <property type="match status" value="1"/>
</dbReference>
<proteinExistence type="inferred from homology"/>
<dbReference type="PANTHER" id="PTHR43434">
    <property type="entry name" value="PHOSPHOGLYCOLATE PHOSPHATASE"/>
    <property type="match status" value="1"/>
</dbReference>
<comment type="catalytic activity">
    <reaction evidence="1">
        <text>2-phosphoglycolate + H2O = glycolate + phosphate</text>
        <dbReference type="Rhea" id="RHEA:14369"/>
        <dbReference type="ChEBI" id="CHEBI:15377"/>
        <dbReference type="ChEBI" id="CHEBI:29805"/>
        <dbReference type="ChEBI" id="CHEBI:43474"/>
        <dbReference type="ChEBI" id="CHEBI:58033"/>
        <dbReference type="EC" id="3.1.3.18"/>
    </reaction>
</comment>
<evidence type="ECO:0000256" key="2">
    <source>
        <dbReference type="ARBA" id="ARBA00004818"/>
    </source>
</evidence>
<gene>
    <name evidence="5" type="ORF">NGM99_00550</name>
</gene>
<dbReference type="InterPro" id="IPR050155">
    <property type="entry name" value="HAD-like_hydrolase_sf"/>
</dbReference>
<dbReference type="PANTHER" id="PTHR43434:SF1">
    <property type="entry name" value="PHOSPHOGLYCOLATE PHOSPHATASE"/>
    <property type="match status" value="1"/>
</dbReference>
<comment type="pathway">
    <text evidence="2">Organic acid metabolism; glycolate biosynthesis; glycolate from 2-phosphoglycolate: step 1/1.</text>
</comment>
<dbReference type="InterPro" id="IPR006439">
    <property type="entry name" value="HAD-SF_hydro_IA"/>
</dbReference>
<dbReference type="Proteomes" id="UP001205906">
    <property type="component" value="Unassembled WGS sequence"/>
</dbReference>
<evidence type="ECO:0000256" key="4">
    <source>
        <dbReference type="ARBA" id="ARBA00013078"/>
    </source>
</evidence>
<name>A0ABT1C0C0_9HYPH</name>
<dbReference type="Gene3D" id="1.10.150.240">
    <property type="entry name" value="Putative phosphatase, domain 2"/>
    <property type="match status" value="1"/>
</dbReference>
<dbReference type="EMBL" id="JAMXQS010000001">
    <property type="protein sequence ID" value="MCO6048279.1"/>
    <property type="molecule type" value="Genomic_DNA"/>
</dbReference>
<reference evidence="5 6" key="1">
    <citation type="submission" date="2022-06" db="EMBL/GenBank/DDBJ databases">
        <title>Mesorhizobium sp. strain RP14 Genome sequencing and assembly.</title>
        <authorList>
            <person name="Kim I."/>
        </authorList>
    </citation>
    <scope>NUCLEOTIDE SEQUENCE [LARGE SCALE GENOMIC DNA]</scope>
    <source>
        <strain evidence="6">RP14(2022)</strain>
    </source>
</reference>
<dbReference type="NCBIfam" id="TIGR01549">
    <property type="entry name" value="HAD-SF-IA-v1"/>
    <property type="match status" value="1"/>
</dbReference>
<dbReference type="RefSeq" id="WP_252815100.1">
    <property type="nucleotide sequence ID" value="NZ_JAMXQS010000001.1"/>
</dbReference>